<keyword evidence="3" id="KW-1185">Reference proteome</keyword>
<evidence type="ECO:0000313" key="2">
    <source>
        <dbReference type="EMBL" id="SDF29433.1"/>
    </source>
</evidence>
<evidence type="ECO:0000313" key="3">
    <source>
        <dbReference type="Proteomes" id="UP000199321"/>
    </source>
</evidence>
<dbReference type="Proteomes" id="UP000199321">
    <property type="component" value="Unassembled WGS sequence"/>
</dbReference>
<feature type="transmembrane region" description="Helical" evidence="1">
    <location>
        <begin position="127"/>
        <end position="149"/>
    </location>
</feature>
<dbReference type="EMBL" id="FNBA01000034">
    <property type="protein sequence ID" value="SDF29433.1"/>
    <property type="molecule type" value="Genomic_DNA"/>
</dbReference>
<feature type="transmembrane region" description="Helical" evidence="1">
    <location>
        <begin position="98"/>
        <end position="115"/>
    </location>
</feature>
<proteinExistence type="predicted"/>
<keyword evidence="1" id="KW-1133">Transmembrane helix</keyword>
<keyword evidence="1" id="KW-0472">Membrane</keyword>
<dbReference type="RefSeq" id="WP_175445489.1">
    <property type="nucleotide sequence ID" value="NZ_BMWO01000036.1"/>
</dbReference>
<gene>
    <name evidence="2" type="ORF">SAMN05421855_1343</name>
</gene>
<sequence>MTKEKHLYRFLFLASIFLLLINDLYLKFEYHNYLTGKLSDIAGLFAFPYFFSCFFPKRIKPIYILSGILFVFWKSEFSQPMFDFAHSYGIGINRTVDYSDLMALLILPISYSYWNKRQITTKEPNRIFKPIIIAICSFSFIATTLAAHIEELNLKSDFETTLNYDLETVKKELRIYHDSIVPIGSYKINLDDKKAEIWTKISLRKIDSTKTQVSLDNILDFKVQGTGVIFYSGIDEDDVEFMKNLTKSEIEQLFEKSINKEFVEK</sequence>
<feature type="transmembrane region" description="Helical" evidence="1">
    <location>
        <begin position="7"/>
        <end position="26"/>
    </location>
</feature>
<dbReference type="STRING" id="227084.SAMN05421855_1343"/>
<feature type="transmembrane region" description="Helical" evidence="1">
    <location>
        <begin position="62"/>
        <end position="78"/>
    </location>
</feature>
<accession>A0A1G7JWX4</accession>
<protein>
    <submittedName>
        <fullName evidence="2">Uncharacterized protein</fullName>
    </submittedName>
</protein>
<evidence type="ECO:0000256" key="1">
    <source>
        <dbReference type="SAM" id="Phobius"/>
    </source>
</evidence>
<dbReference type="AlphaFoldDB" id="A0A1G7JWX4"/>
<name>A0A1G7JWX4_9FLAO</name>
<reference evidence="2 3" key="1">
    <citation type="submission" date="2016-10" db="EMBL/GenBank/DDBJ databases">
        <authorList>
            <person name="de Groot N.N."/>
        </authorList>
    </citation>
    <scope>NUCLEOTIDE SEQUENCE [LARGE SCALE GENOMIC DNA]</scope>
    <source>
        <strain evidence="2 3">DSM 16195</strain>
    </source>
</reference>
<keyword evidence="1" id="KW-0812">Transmembrane</keyword>
<feature type="transmembrane region" description="Helical" evidence="1">
    <location>
        <begin position="38"/>
        <end position="55"/>
    </location>
</feature>
<organism evidence="2 3">
    <name type="scientific">Ulvibacter litoralis</name>
    <dbReference type="NCBI Taxonomy" id="227084"/>
    <lineage>
        <taxon>Bacteria</taxon>
        <taxon>Pseudomonadati</taxon>
        <taxon>Bacteroidota</taxon>
        <taxon>Flavobacteriia</taxon>
        <taxon>Flavobacteriales</taxon>
        <taxon>Flavobacteriaceae</taxon>
        <taxon>Ulvibacter</taxon>
    </lineage>
</organism>